<dbReference type="OrthoDB" id="2062925at2"/>
<proteinExistence type="predicted"/>
<evidence type="ECO:0000256" key="3">
    <source>
        <dbReference type="ARBA" id="ARBA00022553"/>
    </source>
</evidence>
<keyword evidence="5 6" id="KW-0472">Membrane</keyword>
<evidence type="ECO:0000259" key="7">
    <source>
        <dbReference type="PROSITE" id="PS50885"/>
    </source>
</evidence>
<keyword evidence="6" id="KW-1133">Transmembrane helix</keyword>
<feature type="domain" description="HAMP" evidence="7">
    <location>
        <begin position="309"/>
        <end position="361"/>
    </location>
</feature>
<dbReference type="InterPro" id="IPR050640">
    <property type="entry name" value="Bact_2-comp_sensor_kinase"/>
</dbReference>
<dbReference type="SUPFAM" id="SSF55874">
    <property type="entry name" value="ATPase domain of HSP90 chaperone/DNA topoisomerase II/histidine kinase"/>
    <property type="match status" value="1"/>
</dbReference>
<dbReference type="SUPFAM" id="SSF158472">
    <property type="entry name" value="HAMP domain-like"/>
    <property type="match status" value="1"/>
</dbReference>
<dbReference type="InterPro" id="IPR036890">
    <property type="entry name" value="HATPase_C_sf"/>
</dbReference>
<dbReference type="PROSITE" id="PS50885">
    <property type="entry name" value="HAMP"/>
    <property type="match status" value="1"/>
</dbReference>
<evidence type="ECO:0000256" key="2">
    <source>
        <dbReference type="ARBA" id="ARBA00022475"/>
    </source>
</evidence>
<evidence type="ECO:0000313" key="8">
    <source>
        <dbReference type="EMBL" id="NBC69545.1"/>
    </source>
</evidence>
<evidence type="ECO:0000313" key="9">
    <source>
        <dbReference type="Proteomes" id="UP000558113"/>
    </source>
</evidence>
<dbReference type="AlphaFoldDB" id="A0A7X4YNC0"/>
<evidence type="ECO:0000256" key="5">
    <source>
        <dbReference type="ARBA" id="ARBA00023136"/>
    </source>
</evidence>
<comment type="caution">
    <text evidence="8">The sequence shown here is derived from an EMBL/GenBank/DDBJ whole genome shotgun (WGS) entry which is preliminary data.</text>
</comment>
<dbReference type="EMBL" id="JAAAMU010000005">
    <property type="protein sequence ID" value="NBC69545.1"/>
    <property type="molecule type" value="Genomic_DNA"/>
</dbReference>
<dbReference type="InterPro" id="IPR003660">
    <property type="entry name" value="HAMP_dom"/>
</dbReference>
<comment type="subcellular location">
    <subcellularLocation>
        <location evidence="1">Cell membrane</location>
        <topology evidence="1">Multi-pass membrane protein</topology>
    </subcellularLocation>
</comment>
<keyword evidence="9" id="KW-1185">Reference proteome</keyword>
<dbReference type="Pfam" id="PF00672">
    <property type="entry name" value="HAMP"/>
    <property type="match status" value="1"/>
</dbReference>
<dbReference type="Proteomes" id="UP000558113">
    <property type="component" value="Unassembled WGS sequence"/>
</dbReference>
<dbReference type="Gene3D" id="3.30.565.10">
    <property type="entry name" value="Histidine kinase-like ATPase, C-terminal domain"/>
    <property type="match status" value="1"/>
</dbReference>
<keyword evidence="3" id="KW-0597">Phosphoprotein</keyword>
<gene>
    <name evidence="8" type="ORF">GT003_11125</name>
</gene>
<dbReference type="InterPro" id="IPR010559">
    <property type="entry name" value="Sig_transdc_His_kin_internal"/>
</dbReference>
<reference evidence="8 9" key="1">
    <citation type="submission" date="2020-01" db="EMBL/GenBank/DDBJ databases">
        <title>Paenibacillus soybeanensis sp. nov. isolated from the nodules of soybean (Glycine max(L.) Merr).</title>
        <authorList>
            <person name="Wang H."/>
        </authorList>
    </citation>
    <scope>NUCLEOTIDE SEQUENCE [LARGE SCALE GENOMIC DNA]</scope>
    <source>
        <strain evidence="8 9">DSM 23054</strain>
    </source>
</reference>
<evidence type="ECO:0000256" key="6">
    <source>
        <dbReference type="SAM" id="Phobius"/>
    </source>
</evidence>
<protein>
    <submittedName>
        <fullName evidence="8">HAMP domain-containing protein</fullName>
    </submittedName>
</protein>
<keyword evidence="4" id="KW-0808">Transferase</keyword>
<dbReference type="Gene3D" id="6.10.340.10">
    <property type="match status" value="1"/>
</dbReference>
<keyword evidence="6" id="KW-0812">Transmembrane</keyword>
<feature type="transmembrane region" description="Helical" evidence="6">
    <location>
        <begin position="12"/>
        <end position="33"/>
    </location>
</feature>
<feature type="transmembrane region" description="Helical" evidence="6">
    <location>
        <begin position="288"/>
        <end position="308"/>
    </location>
</feature>
<evidence type="ECO:0000256" key="4">
    <source>
        <dbReference type="ARBA" id="ARBA00022679"/>
    </source>
</evidence>
<dbReference type="CDD" id="cd06225">
    <property type="entry name" value="HAMP"/>
    <property type="match status" value="1"/>
</dbReference>
<sequence length="581" mass="66598">MLRLRMPKIAIFYKLVIVLLLVIAPLYGISMYLNQQGESSVRSEISGSMQSRVHFYIQSLVVELDRIQRLQREFINDDDLQKLSVAGPVMSDLERTEAMIRLQKRLLLVQNSSNYIDSANAYVPGLGKVLNSNDIYVTANQDRLGQLIGASQLHLSLVPLADELFICQQYPDTPDQDSLIFFLYLELSKRAIQQELTQFMSFNGEQAILFGSGFEWSITTDDNAERTEALKTIAKSSIDGAAPGMNAFTYDKQRYILTLEHSAAVDMTLLIYTPEKNALGPIQKYNTWFWVLSLSSVLIVFVFSYWIYRWIHRPLKQLVRSFRKVEKGNLDVKLTLNSNDEFEYLYAQFNSMLSQLKILIEEVYEEKIHSQKAELKQLQAQINPHFLYNTFFILNQMVKLEDYPKLKPFTKHLGNYFKFITRDASDDVPLREELEFARAYLEIQKIRFEDRIAVQVDELPDMIAGVLVPRLTLQPIIENSYKYGLEEVGGSGRLNVRFLLAADQLVIEIADNGKGMSDEELWNLNRRLNDPPPHIESTGIINVHKRLRLKYGPGSGVKASIDGKLGGLKISLYIPVKENNP</sequence>
<organism evidence="8 9">
    <name type="scientific">Paenibacillus sacheonensis</name>
    <dbReference type="NCBI Taxonomy" id="742054"/>
    <lineage>
        <taxon>Bacteria</taxon>
        <taxon>Bacillati</taxon>
        <taxon>Bacillota</taxon>
        <taxon>Bacilli</taxon>
        <taxon>Bacillales</taxon>
        <taxon>Paenibacillaceae</taxon>
        <taxon>Paenibacillus</taxon>
    </lineage>
</organism>
<dbReference type="RefSeq" id="WP_161697531.1">
    <property type="nucleotide sequence ID" value="NZ_JAAAMU010000005.1"/>
</dbReference>
<name>A0A7X4YNC0_9BACL</name>
<dbReference type="PANTHER" id="PTHR34220">
    <property type="entry name" value="SENSOR HISTIDINE KINASE YPDA"/>
    <property type="match status" value="1"/>
</dbReference>
<evidence type="ECO:0000256" key="1">
    <source>
        <dbReference type="ARBA" id="ARBA00004651"/>
    </source>
</evidence>
<dbReference type="PANTHER" id="PTHR34220:SF7">
    <property type="entry name" value="SENSOR HISTIDINE KINASE YPDA"/>
    <property type="match status" value="1"/>
</dbReference>
<dbReference type="GO" id="GO:0005886">
    <property type="term" value="C:plasma membrane"/>
    <property type="evidence" value="ECO:0007669"/>
    <property type="project" value="UniProtKB-SubCell"/>
</dbReference>
<dbReference type="Pfam" id="PF06580">
    <property type="entry name" value="His_kinase"/>
    <property type="match status" value="1"/>
</dbReference>
<dbReference type="GO" id="GO:0000155">
    <property type="term" value="F:phosphorelay sensor kinase activity"/>
    <property type="evidence" value="ECO:0007669"/>
    <property type="project" value="InterPro"/>
</dbReference>
<dbReference type="SMART" id="SM00304">
    <property type="entry name" value="HAMP"/>
    <property type="match status" value="1"/>
</dbReference>
<keyword evidence="2" id="KW-1003">Cell membrane</keyword>
<accession>A0A7X4YNC0</accession>